<proteinExistence type="predicted"/>
<dbReference type="KEGG" id="rlg:Rleg_5843"/>
<dbReference type="InterPro" id="IPR012318">
    <property type="entry name" value="HTH_CRP"/>
</dbReference>
<accession>C6B891</accession>
<evidence type="ECO:0000313" key="3">
    <source>
        <dbReference type="Proteomes" id="UP000002256"/>
    </source>
</evidence>
<dbReference type="HOGENOM" id="CLU_077340_0_0_5"/>
<dbReference type="SUPFAM" id="SSF46785">
    <property type="entry name" value="Winged helix' DNA-binding domain"/>
    <property type="match status" value="1"/>
</dbReference>
<dbReference type="GO" id="GO:0003677">
    <property type="term" value="F:DNA binding"/>
    <property type="evidence" value="ECO:0007669"/>
    <property type="project" value="InterPro"/>
</dbReference>
<dbReference type="InterPro" id="IPR036390">
    <property type="entry name" value="WH_DNA-bd_sf"/>
</dbReference>
<evidence type="ECO:0000313" key="2">
    <source>
        <dbReference type="EMBL" id="ACS60623.1"/>
    </source>
</evidence>
<gene>
    <name evidence="2" type="ordered locus">Rleg_5843</name>
</gene>
<protein>
    <submittedName>
        <fullName evidence="2">Putative transcriptional regulator, Crp/Fnr family</fullName>
    </submittedName>
</protein>
<dbReference type="GO" id="GO:0006355">
    <property type="term" value="P:regulation of DNA-templated transcription"/>
    <property type="evidence" value="ECO:0007669"/>
    <property type="project" value="InterPro"/>
</dbReference>
<sequence length="254" mass="28053">MAVMRSAKSYFDDFTMNQLSTLPAGRSNLLLRALSQADGDLLWDHLEPVALNRGDVCIESQRPLTHVYFLDGGLGSTVMPDEVYGSAEIGAQGYEGLIGVPVILGAMQTPHKTFMQVGGPARRIAVAPLLRAIDESESLRKLLLRYVHVFQLQVGQTAYANARYNVEERLARWILMSADRLGSPLSLTHDFLSLMLGVRRPSVTDATHILEGERLIKASRGTIEIIDRAGLAKRSNGCYGVSEAEYERLIGPWR</sequence>
<reference evidence="2 3" key="1">
    <citation type="journal article" date="2010" name="Stand. Genomic Sci.">
        <title>Complete genome sequence of Rhizobium leguminosarum bv. trifolii strain WSM1325, an effective microsymbiont of annual Mediterranean clovers.</title>
        <authorList>
            <person name="Reeve W."/>
            <person name="O'Hara G."/>
            <person name="Chain P."/>
            <person name="Ardley J."/>
            <person name="Brau L."/>
            <person name="Nandesena K."/>
            <person name="Tiwari R."/>
            <person name="Copeland A."/>
            <person name="Nolan M."/>
            <person name="Han C."/>
            <person name="Brettin T."/>
            <person name="Land M."/>
            <person name="Ovchinikova G."/>
            <person name="Ivanova N."/>
            <person name="Mavromatis K."/>
            <person name="Markowitz V."/>
            <person name="Kyrpides N."/>
            <person name="Melino V."/>
            <person name="Denton M."/>
            <person name="Yates R."/>
            <person name="Howieson J."/>
        </authorList>
    </citation>
    <scope>NUCLEOTIDE SEQUENCE [LARGE SCALE GENOMIC DNA]</scope>
    <source>
        <strain evidence="3">WSM1325</strain>
        <plasmid evidence="3">Plasmid pR132503</plasmid>
    </source>
</reference>
<dbReference type="AlphaFoldDB" id="C6B891"/>
<dbReference type="Gene3D" id="2.60.120.10">
    <property type="entry name" value="Jelly Rolls"/>
    <property type="match status" value="1"/>
</dbReference>
<keyword evidence="2" id="KW-0614">Plasmid</keyword>
<dbReference type="InterPro" id="IPR014710">
    <property type="entry name" value="RmlC-like_jellyroll"/>
</dbReference>
<dbReference type="OrthoDB" id="7506088at2"/>
<geneLocation type="plasmid" evidence="2 3">
    <name>pR132503</name>
</geneLocation>
<name>C6B891_RHILS</name>
<feature type="domain" description="HTH crp-type" evidence="1">
    <location>
        <begin position="168"/>
        <end position="233"/>
    </location>
</feature>
<dbReference type="Proteomes" id="UP000002256">
    <property type="component" value="Plasmid pR132503"/>
</dbReference>
<organism evidence="2 3">
    <name type="scientific">Rhizobium leguminosarum bv. trifolii (strain WSM1325)</name>
    <dbReference type="NCBI Taxonomy" id="395491"/>
    <lineage>
        <taxon>Bacteria</taxon>
        <taxon>Pseudomonadati</taxon>
        <taxon>Pseudomonadota</taxon>
        <taxon>Alphaproteobacteria</taxon>
        <taxon>Hyphomicrobiales</taxon>
        <taxon>Rhizobiaceae</taxon>
        <taxon>Rhizobium/Agrobacterium group</taxon>
        <taxon>Rhizobium</taxon>
    </lineage>
</organism>
<evidence type="ECO:0000259" key="1">
    <source>
        <dbReference type="Pfam" id="PF13545"/>
    </source>
</evidence>
<dbReference type="Pfam" id="PF13545">
    <property type="entry name" value="HTH_Crp_2"/>
    <property type="match status" value="1"/>
</dbReference>
<dbReference type="EMBL" id="CP001625">
    <property type="protein sequence ID" value="ACS60623.1"/>
    <property type="molecule type" value="Genomic_DNA"/>
</dbReference>